<gene>
    <name evidence="1" type="primary">31</name>
    <name evidence="1" type="ORF">SEA_WHACK_31</name>
</gene>
<name>A0A515MKE7_9CAUD</name>
<evidence type="ECO:0000313" key="1">
    <source>
        <dbReference type="EMBL" id="QDM57094.1"/>
    </source>
</evidence>
<dbReference type="KEGG" id="vg:55618842"/>
<dbReference type="Proteomes" id="UP000319882">
    <property type="component" value="Segment"/>
</dbReference>
<protein>
    <submittedName>
        <fullName evidence="1">Uncharacterized protein</fullName>
    </submittedName>
</protein>
<sequence length="296" mass="32695">MTTTVLVDFNDLARGGKVVALKKWADGPVSVGDRVTAFDDIEDLRFDAVVAEENVETGEIYLALNEDAEIATQLVIKVDDDAPGGWETIPREKYAAPEVMQEVWKYLFKKPLAPEGDETRPPVVSHLQSRTPEGFWLRYTLGPDEEWRKQVALKFLATTRHEKITADQILRWGVAEDGKPLVIACLETDTIDSVLEQMTERDSVVVTTSLHDPDKNWMISAVSGLSGHKAAEGVRPMETLSEAGLTAKSTIRDLMAASGVYEALTQRLQSEKKTGDTETNTDVPVLLHGFRISVAS</sequence>
<keyword evidence="2" id="KW-1185">Reference proteome</keyword>
<dbReference type="GeneID" id="55618842"/>
<dbReference type="EMBL" id="MK967393">
    <property type="protein sequence ID" value="QDM57094.1"/>
    <property type="molecule type" value="Genomic_DNA"/>
</dbReference>
<proteinExistence type="predicted"/>
<evidence type="ECO:0000313" key="2">
    <source>
        <dbReference type="Proteomes" id="UP000319882"/>
    </source>
</evidence>
<accession>A0A515MKE7</accession>
<dbReference type="RefSeq" id="YP_009848421.1">
    <property type="nucleotide sequence ID" value="NC_048784.1"/>
</dbReference>
<reference evidence="1 2" key="1">
    <citation type="submission" date="2019-05" db="EMBL/GenBank/DDBJ databases">
        <authorList>
            <person name="Beaulieu J."/>
            <person name="Cox M."/>
            <person name="Nazim E."/>
            <person name="Robinson Z."/>
            <person name="Molloy S.D."/>
            <person name="Garlena R.A."/>
            <person name="Russell D.A."/>
            <person name="Pope W.H."/>
            <person name="Jacobs-Sera D."/>
            <person name="Hatfull G.F."/>
        </authorList>
    </citation>
    <scope>NUCLEOTIDE SEQUENCE [LARGE SCALE GENOMIC DNA]</scope>
</reference>
<organism evidence="1 2">
    <name type="scientific">Rhodococcus phage Whack</name>
    <dbReference type="NCBI Taxonomy" id="2591132"/>
    <lineage>
        <taxon>Viruses</taxon>
        <taxon>Duplodnaviria</taxon>
        <taxon>Heunggongvirae</taxon>
        <taxon>Uroviricota</taxon>
        <taxon>Caudoviricetes</taxon>
        <taxon>Whackvirus</taxon>
        <taxon>Whackvirus whack</taxon>
    </lineage>
</organism>